<evidence type="ECO:0000313" key="1">
    <source>
        <dbReference type="EMBL" id="MDF0602558.1"/>
    </source>
</evidence>
<organism evidence="1 2">
    <name type="scientific">Psychromarinibacter sediminicola</name>
    <dbReference type="NCBI Taxonomy" id="3033385"/>
    <lineage>
        <taxon>Bacteria</taxon>
        <taxon>Pseudomonadati</taxon>
        <taxon>Pseudomonadota</taxon>
        <taxon>Alphaproteobacteria</taxon>
        <taxon>Rhodobacterales</taxon>
        <taxon>Paracoccaceae</taxon>
        <taxon>Psychromarinibacter</taxon>
    </lineage>
</organism>
<accession>A0AAE3TA73</accession>
<dbReference type="NCBIfam" id="TIGR03882">
    <property type="entry name" value="cyclo_dehyd_2"/>
    <property type="match status" value="1"/>
</dbReference>
<dbReference type="InterPro" id="IPR022291">
    <property type="entry name" value="Bacteriocin_synth_cyclodeHase"/>
</dbReference>
<dbReference type="SUPFAM" id="SSF69572">
    <property type="entry name" value="Activating enzymes of the ubiquitin-like proteins"/>
    <property type="match status" value="1"/>
</dbReference>
<dbReference type="Gene3D" id="3.40.50.720">
    <property type="entry name" value="NAD(P)-binding Rossmann-like Domain"/>
    <property type="match status" value="1"/>
</dbReference>
<keyword evidence="2" id="KW-1185">Reference proteome</keyword>
<gene>
    <name evidence="1" type="ORF">P1J78_17605</name>
</gene>
<protein>
    <submittedName>
        <fullName evidence="1">TOMM leader peptide-binding protein</fullName>
    </submittedName>
</protein>
<dbReference type="EMBL" id="JARGYC010000054">
    <property type="protein sequence ID" value="MDF0602558.1"/>
    <property type="molecule type" value="Genomic_DNA"/>
</dbReference>
<evidence type="ECO:0000313" key="2">
    <source>
        <dbReference type="Proteomes" id="UP001220964"/>
    </source>
</evidence>
<dbReference type="RefSeq" id="WP_275568686.1">
    <property type="nucleotide sequence ID" value="NZ_JARGYC010000054.1"/>
</dbReference>
<sequence>MHGNLNKRIKASFLVVPHGPDAVELRSGIWNPVSYLLEDSAGSGQLYTLLRQLDGTASPAEIAKRNGVSRAEVEGLIDHLTGLGAIETGAATAMDFYAETMIPSLSMSPSAEADPRPVHLLGDAELTSEIARCLAPMPPGDPAQTALVERLTALLDGSDFGWLEDGLRLSETVAPFAPLKDSLLVEAAAVVHPLRARALNRICLAHGIPWMHVAVDGPFLLIGPLFDAQAGGACYECLETRIMMNMRERESYLRYKRALAQGDVGTGPAPLVTAVQAVLASYAALELLNFRLTGNGFTKGKVMSVYLPTMEIAFNEVLPLSGCPACGSSPERDDTQLYFDMRALLAEAE</sequence>
<proteinExistence type="predicted"/>
<dbReference type="GO" id="GO:0008641">
    <property type="term" value="F:ubiquitin-like modifier activating enzyme activity"/>
    <property type="evidence" value="ECO:0007669"/>
    <property type="project" value="InterPro"/>
</dbReference>
<dbReference type="InterPro" id="IPR035985">
    <property type="entry name" value="Ubiquitin-activating_enz"/>
</dbReference>
<dbReference type="Proteomes" id="UP001220964">
    <property type="component" value="Unassembled WGS sequence"/>
</dbReference>
<dbReference type="AlphaFoldDB" id="A0AAE3TA73"/>
<reference evidence="1" key="1">
    <citation type="submission" date="2023-03" db="EMBL/GenBank/DDBJ databases">
        <title>Multiphase analysis and comparison of six strains from genera Psychromarinibacter, Lutimaribacter, and Maritimibacter, including a novel species: Psychromarinibacter sediminicola sp. nov.</title>
        <authorList>
            <person name="Wang Y.-H."/>
            <person name="Ye M.-Q."/>
            <person name="Du Z.-J."/>
        </authorList>
    </citation>
    <scope>NUCLEOTIDE SEQUENCE</scope>
    <source>
        <strain evidence="1">C21-152</strain>
    </source>
</reference>
<comment type="caution">
    <text evidence="1">The sequence shown here is derived from an EMBL/GenBank/DDBJ whole genome shotgun (WGS) entry which is preliminary data.</text>
</comment>
<name>A0AAE3TA73_9RHOB</name>